<dbReference type="EMBL" id="CP099424">
    <property type="protein sequence ID" value="USW55661.1"/>
    <property type="molecule type" value="Genomic_DNA"/>
</dbReference>
<evidence type="ECO:0000256" key="1">
    <source>
        <dbReference type="SAM" id="MobiDB-lite"/>
    </source>
</evidence>
<proteinExistence type="predicted"/>
<dbReference type="AlphaFoldDB" id="A0A9Q9B3I6"/>
<organism evidence="2 3">
    <name type="scientific">Septoria linicola</name>
    <dbReference type="NCBI Taxonomy" id="215465"/>
    <lineage>
        <taxon>Eukaryota</taxon>
        <taxon>Fungi</taxon>
        <taxon>Dikarya</taxon>
        <taxon>Ascomycota</taxon>
        <taxon>Pezizomycotina</taxon>
        <taxon>Dothideomycetes</taxon>
        <taxon>Dothideomycetidae</taxon>
        <taxon>Mycosphaerellales</taxon>
        <taxon>Mycosphaerellaceae</taxon>
        <taxon>Septoria</taxon>
    </lineage>
</organism>
<reference evidence="2" key="1">
    <citation type="submission" date="2022-06" db="EMBL/GenBank/DDBJ databases">
        <title>Complete genome sequences of two strains of the flax pathogen Septoria linicola.</title>
        <authorList>
            <person name="Lapalu N."/>
            <person name="Simon A."/>
            <person name="Demenou B."/>
            <person name="Paumier D."/>
            <person name="Guillot M.-P."/>
            <person name="Gout L."/>
            <person name="Valade R."/>
        </authorList>
    </citation>
    <scope>NUCLEOTIDE SEQUENCE</scope>
    <source>
        <strain evidence="2">SE15195</strain>
    </source>
</reference>
<dbReference type="Proteomes" id="UP001056384">
    <property type="component" value="Chromosome 7"/>
</dbReference>
<protein>
    <submittedName>
        <fullName evidence="2">Uncharacterized protein</fullName>
    </submittedName>
</protein>
<feature type="compositionally biased region" description="Basic and acidic residues" evidence="1">
    <location>
        <begin position="298"/>
        <end position="308"/>
    </location>
</feature>
<accession>A0A9Q9B3I6</accession>
<sequence length="332" mass="36080">MARTMRPLSRRLLCLHRQFHTSTPAQSSDSSSHSELLSRLKEIDSIALATTKRQIAAISSAASTLSSLTSQATASASTIQLNPSIPPYKPRPWTSHSQTLPPKFQTLAARIERLDLNLSDLEAIPYKTEEGETESQKFKAQIARGTEADKWTEYQNLKFQEDAVAHRLKTSVEGLEVLIDSWREANSAAGSTGSAAKQGGSGTEKKFKPAFQRVVAGSVIEVEGGKKKAKGKTNLAESVKKNKEGWGKGAIDVADVDVKMKNPFTIRKHESGPRLAQRETVVSKTKAGHSSTTPAKQEGSEVKPETEKGPQLPNKPKSLLALQAEIDKSLKS</sequence>
<gene>
    <name evidence="2" type="ORF">Slin15195_G089800</name>
</gene>
<evidence type="ECO:0000313" key="3">
    <source>
        <dbReference type="Proteomes" id="UP001056384"/>
    </source>
</evidence>
<name>A0A9Q9B3I6_9PEZI</name>
<evidence type="ECO:0000313" key="2">
    <source>
        <dbReference type="EMBL" id="USW55661.1"/>
    </source>
</evidence>
<keyword evidence="3" id="KW-1185">Reference proteome</keyword>
<feature type="region of interest" description="Disordered" evidence="1">
    <location>
        <begin position="268"/>
        <end position="319"/>
    </location>
</feature>
<feature type="compositionally biased region" description="Polar residues" evidence="1">
    <location>
        <begin position="280"/>
        <end position="295"/>
    </location>
</feature>